<gene>
    <name evidence="1" type="ORF">IAB05_00685</name>
</gene>
<protein>
    <submittedName>
        <fullName evidence="1">Uncharacterized protein</fullName>
    </submittedName>
</protein>
<reference evidence="1" key="2">
    <citation type="journal article" date="2021" name="PeerJ">
        <title>Extensive microbial diversity within the chicken gut microbiome revealed by metagenomics and culture.</title>
        <authorList>
            <person name="Gilroy R."/>
            <person name="Ravi A."/>
            <person name="Getino M."/>
            <person name="Pursley I."/>
            <person name="Horton D.L."/>
            <person name="Alikhan N.F."/>
            <person name="Baker D."/>
            <person name="Gharbi K."/>
            <person name="Hall N."/>
            <person name="Watson M."/>
            <person name="Adriaenssens E.M."/>
            <person name="Foster-Nyarko E."/>
            <person name="Jarju S."/>
            <person name="Secka A."/>
            <person name="Antonio M."/>
            <person name="Oren A."/>
            <person name="Chaudhuri R.R."/>
            <person name="La Ragione R."/>
            <person name="Hildebrand F."/>
            <person name="Pallen M.J."/>
        </authorList>
    </citation>
    <scope>NUCLEOTIDE SEQUENCE</scope>
    <source>
        <strain evidence="1">18911</strain>
    </source>
</reference>
<proteinExistence type="predicted"/>
<dbReference type="EMBL" id="DVNF01000026">
    <property type="protein sequence ID" value="HIU59886.1"/>
    <property type="molecule type" value="Genomic_DNA"/>
</dbReference>
<dbReference type="AlphaFoldDB" id="A0A9D1SH17"/>
<organism evidence="1 2">
    <name type="scientific">Candidatus Stercoripulliclostridium merdigallinarum</name>
    <dbReference type="NCBI Taxonomy" id="2840951"/>
    <lineage>
        <taxon>Bacteria</taxon>
        <taxon>Bacillati</taxon>
        <taxon>Bacillota</taxon>
        <taxon>Clostridia</taxon>
        <taxon>Eubacteriales</taxon>
        <taxon>Candidatus Stercoripulliclostridium</taxon>
    </lineage>
</organism>
<reference evidence="1" key="1">
    <citation type="submission" date="2020-10" db="EMBL/GenBank/DDBJ databases">
        <authorList>
            <person name="Gilroy R."/>
        </authorList>
    </citation>
    <scope>NUCLEOTIDE SEQUENCE</scope>
    <source>
        <strain evidence="1">18911</strain>
    </source>
</reference>
<sequence>MMKDIPEDRLKEQWAALYADYRKTLSANRKSGKELEEYFLCKYEAEEYNDEAFVTECKRSIKFNPNFRKKLPEGKEPEIHAYKVENVLVGIDIIGGNIHIYSEDVGKMLSVYDDLFVYRGLDAEDLENPFTVAEYAKLTGHTDANGKI</sequence>
<accession>A0A9D1SH17</accession>
<name>A0A9D1SH17_9FIRM</name>
<evidence type="ECO:0000313" key="2">
    <source>
        <dbReference type="Proteomes" id="UP000824094"/>
    </source>
</evidence>
<evidence type="ECO:0000313" key="1">
    <source>
        <dbReference type="EMBL" id="HIU59886.1"/>
    </source>
</evidence>
<comment type="caution">
    <text evidence="1">The sequence shown here is derived from an EMBL/GenBank/DDBJ whole genome shotgun (WGS) entry which is preliminary data.</text>
</comment>
<dbReference type="Proteomes" id="UP000824094">
    <property type="component" value="Unassembled WGS sequence"/>
</dbReference>